<dbReference type="AlphaFoldDB" id="A0A822DCL9"/>
<proteinExistence type="predicted"/>
<accession>A0A822DCL9</accession>
<comment type="caution">
    <text evidence="2">The sequence shown here is derived from an EMBL/GenBank/DDBJ whole genome shotgun (WGS) entry which is preliminary data.</text>
</comment>
<organism evidence="2 3">
    <name type="scientific">Rotaria socialis</name>
    <dbReference type="NCBI Taxonomy" id="392032"/>
    <lineage>
        <taxon>Eukaryota</taxon>
        <taxon>Metazoa</taxon>
        <taxon>Spiralia</taxon>
        <taxon>Gnathifera</taxon>
        <taxon>Rotifera</taxon>
        <taxon>Eurotatoria</taxon>
        <taxon>Bdelloidea</taxon>
        <taxon>Philodinida</taxon>
        <taxon>Philodinidae</taxon>
        <taxon>Rotaria</taxon>
    </lineage>
</organism>
<evidence type="ECO:0000313" key="2">
    <source>
        <dbReference type="EMBL" id="CAF5069101.1"/>
    </source>
</evidence>
<dbReference type="Proteomes" id="UP000663848">
    <property type="component" value="Unassembled WGS sequence"/>
</dbReference>
<protein>
    <submittedName>
        <fullName evidence="2">Uncharacterized protein</fullName>
    </submittedName>
</protein>
<dbReference type="EMBL" id="CAJOBR010059443">
    <property type="protein sequence ID" value="CAF5069101.1"/>
    <property type="molecule type" value="Genomic_DNA"/>
</dbReference>
<evidence type="ECO:0000313" key="3">
    <source>
        <dbReference type="Proteomes" id="UP000663848"/>
    </source>
</evidence>
<feature type="chain" id="PRO_5032959908" evidence="1">
    <location>
        <begin position="21"/>
        <end position="50"/>
    </location>
</feature>
<name>A0A822DCL9_9BILA</name>
<gene>
    <name evidence="2" type="ORF">QYT958_LOCUS43121</name>
</gene>
<evidence type="ECO:0000256" key="1">
    <source>
        <dbReference type="SAM" id="SignalP"/>
    </source>
</evidence>
<feature type="non-terminal residue" evidence="2">
    <location>
        <position position="1"/>
    </location>
</feature>
<keyword evidence="1" id="KW-0732">Signal</keyword>
<sequence length="50" mass="5549">MILLNTLAILDLDAFQTTLGEDTISPQLRNVANHILSHCNQQSTPMNDNL</sequence>
<reference evidence="2" key="1">
    <citation type="submission" date="2021-02" db="EMBL/GenBank/DDBJ databases">
        <authorList>
            <person name="Nowell W R."/>
        </authorList>
    </citation>
    <scope>NUCLEOTIDE SEQUENCE</scope>
</reference>
<feature type="signal peptide" evidence="1">
    <location>
        <begin position="1"/>
        <end position="20"/>
    </location>
</feature>